<sequence length="71" mass="8103">MRQSLRVLAAMLMDLAKELKRLDSLQTTGEEVAKVSQLPFISSRLKTGQIEDVYKNIEERAKRKKKDGPSQ</sequence>
<proteinExistence type="predicted"/>
<reference evidence="3" key="1">
    <citation type="submission" date="2017-02" db="UniProtKB">
        <authorList>
            <consortium name="WormBaseParasite"/>
        </authorList>
    </citation>
    <scope>IDENTIFICATION</scope>
</reference>
<dbReference type="WBParaSite" id="HPLM_0001316501-mRNA-1">
    <property type="protein sequence ID" value="HPLM_0001316501-mRNA-1"/>
    <property type="gene ID" value="HPLM_0001316501"/>
</dbReference>
<evidence type="ECO:0000313" key="3">
    <source>
        <dbReference type="WBParaSite" id="HPLM_0001316501-mRNA-1"/>
    </source>
</evidence>
<evidence type="ECO:0000313" key="1">
    <source>
        <dbReference type="EMBL" id="VDO48009.1"/>
    </source>
</evidence>
<organism evidence="3">
    <name type="scientific">Haemonchus placei</name>
    <name type="common">Barber's pole worm</name>
    <dbReference type="NCBI Taxonomy" id="6290"/>
    <lineage>
        <taxon>Eukaryota</taxon>
        <taxon>Metazoa</taxon>
        <taxon>Ecdysozoa</taxon>
        <taxon>Nematoda</taxon>
        <taxon>Chromadorea</taxon>
        <taxon>Rhabditida</taxon>
        <taxon>Rhabditina</taxon>
        <taxon>Rhabditomorpha</taxon>
        <taxon>Strongyloidea</taxon>
        <taxon>Trichostrongylidae</taxon>
        <taxon>Haemonchus</taxon>
    </lineage>
</organism>
<gene>
    <name evidence="1" type="ORF">HPLM_LOCUS13157</name>
</gene>
<dbReference type="AlphaFoldDB" id="A0A0N4WP90"/>
<reference evidence="1 2" key="2">
    <citation type="submission" date="2018-11" db="EMBL/GenBank/DDBJ databases">
        <authorList>
            <consortium name="Pathogen Informatics"/>
        </authorList>
    </citation>
    <scope>NUCLEOTIDE SEQUENCE [LARGE SCALE GENOMIC DNA]</scope>
    <source>
        <strain evidence="1 2">MHpl1</strain>
    </source>
</reference>
<keyword evidence="2" id="KW-1185">Reference proteome</keyword>
<dbReference type="EMBL" id="UZAF01018103">
    <property type="protein sequence ID" value="VDO48009.1"/>
    <property type="molecule type" value="Genomic_DNA"/>
</dbReference>
<evidence type="ECO:0000313" key="2">
    <source>
        <dbReference type="Proteomes" id="UP000268014"/>
    </source>
</evidence>
<dbReference type="Proteomes" id="UP000268014">
    <property type="component" value="Unassembled WGS sequence"/>
</dbReference>
<name>A0A0N4WP90_HAEPC</name>
<accession>A0A0N4WP90</accession>
<protein>
    <submittedName>
        <fullName evidence="3">HAUS augmin-like complex subunit 1</fullName>
    </submittedName>
</protein>